<dbReference type="Proteomes" id="UP001054945">
    <property type="component" value="Unassembled WGS sequence"/>
</dbReference>
<evidence type="ECO:0000256" key="3">
    <source>
        <dbReference type="ARBA" id="ARBA00023125"/>
    </source>
</evidence>
<dbReference type="CDD" id="cd00086">
    <property type="entry name" value="homeodomain"/>
    <property type="match status" value="1"/>
</dbReference>
<dbReference type="InterPro" id="IPR017970">
    <property type="entry name" value="Homeobox_CS"/>
</dbReference>
<sequence>MRYPPDAVEMLSQPLIKSKQGFLVEDLVRKEPFPKHVELSGIEYVPTMQQIAESFYEAKERLMETPKIPHLSPYSVHYRPSIPFNPTLDCVERIHSLNGYDFRIPSRIQTPIPFMVNREHHLVPSWHPNRYILPASLQGMNHPLSSYYSDFCYPFRKTKRIRTAFSPSQLMELEKAFERNHYVVGAERKELAQSLELTETQVKVWFQNRRTKYKRQPVGDHICSNADNKGLNDPKEDSSSAEDSSPEDEHSTVSDNCNSLFARTINDELESRFMEH</sequence>
<evidence type="ECO:0000256" key="4">
    <source>
        <dbReference type="ARBA" id="ARBA00023155"/>
    </source>
</evidence>
<dbReference type="InterPro" id="IPR009057">
    <property type="entry name" value="Homeodomain-like_sf"/>
</dbReference>
<keyword evidence="3 6" id="KW-0238">DNA-binding</keyword>
<name>A0AAV4XLS7_CAEEX</name>
<feature type="region of interest" description="Disordered" evidence="8">
    <location>
        <begin position="217"/>
        <end position="258"/>
    </location>
</feature>
<protein>
    <submittedName>
        <fullName evidence="10">Homeobox protein EMX1</fullName>
    </submittedName>
</protein>
<dbReference type="SUPFAM" id="SSF46689">
    <property type="entry name" value="Homeodomain-like"/>
    <property type="match status" value="1"/>
</dbReference>
<dbReference type="GO" id="GO:0000981">
    <property type="term" value="F:DNA-binding transcription factor activity, RNA polymerase II-specific"/>
    <property type="evidence" value="ECO:0007669"/>
    <property type="project" value="InterPro"/>
</dbReference>
<dbReference type="InterPro" id="IPR001356">
    <property type="entry name" value="HD"/>
</dbReference>
<evidence type="ECO:0000256" key="7">
    <source>
        <dbReference type="RuleBase" id="RU000682"/>
    </source>
</evidence>
<gene>
    <name evidence="10" type="primary">emx1</name>
    <name evidence="10" type="ORF">CEXT_437681</name>
</gene>
<dbReference type="PANTHER" id="PTHR24339:SF28">
    <property type="entry name" value="E5-RELATED"/>
    <property type="match status" value="1"/>
</dbReference>
<dbReference type="InterPro" id="IPR050877">
    <property type="entry name" value="EMX-VAX-Noto_Homeobox_TFs"/>
</dbReference>
<dbReference type="EMBL" id="BPLR01000471">
    <property type="protein sequence ID" value="GIY95009.1"/>
    <property type="molecule type" value="Genomic_DNA"/>
</dbReference>
<evidence type="ECO:0000313" key="11">
    <source>
        <dbReference type="Proteomes" id="UP001054945"/>
    </source>
</evidence>
<dbReference type="SMART" id="SM00389">
    <property type="entry name" value="HOX"/>
    <property type="match status" value="1"/>
</dbReference>
<evidence type="ECO:0000256" key="5">
    <source>
        <dbReference type="ARBA" id="ARBA00023242"/>
    </source>
</evidence>
<dbReference type="FunFam" id="1.10.10.60:FF:000081">
    <property type="entry name" value="Empty spiracles homeobox 2"/>
    <property type="match status" value="1"/>
</dbReference>
<dbReference type="PROSITE" id="PS00027">
    <property type="entry name" value="HOMEOBOX_1"/>
    <property type="match status" value="1"/>
</dbReference>
<dbReference type="PANTHER" id="PTHR24339">
    <property type="entry name" value="HOMEOBOX PROTEIN EMX-RELATED"/>
    <property type="match status" value="1"/>
</dbReference>
<dbReference type="InterPro" id="IPR000047">
    <property type="entry name" value="HTH_motif"/>
</dbReference>
<dbReference type="GO" id="GO:0005634">
    <property type="term" value="C:nucleus"/>
    <property type="evidence" value="ECO:0007669"/>
    <property type="project" value="UniProtKB-SubCell"/>
</dbReference>
<dbReference type="PROSITE" id="PS50071">
    <property type="entry name" value="HOMEOBOX_2"/>
    <property type="match status" value="1"/>
</dbReference>
<dbReference type="GO" id="GO:0007420">
    <property type="term" value="P:brain development"/>
    <property type="evidence" value="ECO:0007669"/>
    <property type="project" value="TreeGrafter"/>
</dbReference>
<dbReference type="AlphaFoldDB" id="A0AAV4XLS7"/>
<evidence type="ECO:0000256" key="6">
    <source>
        <dbReference type="PROSITE-ProRule" id="PRU00108"/>
    </source>
</evidence>
<dbReference type="GO" id="GO:0030182">
    <property type="term" value="P:neuron differentiation"/>
    <property type="evidence" value="ECO:0007669"/>
    <property type="project" value="TreeGrafter"/>
</dbReference>
<reference evidence="10 11" key="1">
    <citation type="submission" date="2021-06" db="EMBL/GenBank/DDBJ databases">
        <title>Caerostris extrusa draft genome.</title>
        <authorList>
            <person name="Kono N."/>
            <person name="Arakawa K."/>
        </authorList>
    </citation>
    <scope>NUCLEOTIDE SEQUENCE [LARGE SCALE GENOMIC DNA]</scope>
</reference>
<evidence type="ECO:0000313" key="10">
    <source>
        <dbReference type="EMBL" id="GIY95009.1"/>
    </source>
</evidence>
<dbReference type="GO" id="GO:0000978">
    <property type="term" value="F:RNA polymerase II cis-regulatory region sequence-specific DNA binding"/>
    <property type="evidence" value="ECO:0007669"/>
    <property type="project" value="TreeGrafter"/>
</dbReference>
<accession>A0AAV4XLS7</accession>
<proteinExistence type="inferred from homology"/>
<dbReference type="InterPro" id="IPR020479">
    <property type="entry name" value="HD_metazoa"/>
</dbReference>
<comment type="subcellular location">
    <subcellularLocation>
        <location evidence="1 6 7">Nucleus</location>
    </subcellularLocation>
</comment>
<evidence type="ECO:0000259" key="9">
    <source>
        <dbReference type="PROSITE" id="PS50071"/>
    </source>
</evidence>
<dbReference type="Pfam" id="PF00046">
    <property type="entry name" value="Homeodomain"/>
    <property type="match status" value="1"/>
</dbReference>
<evidence type="ECO:0000256" key="8">
    <source>
        <dbReference type="SAM" id="MobiDB-lite"/>
    </source>
</evidence>
<comment type="caution">
    <text evidence="10">The sequence shown here is derived from an EMBL/GenBank/DDBJ whole genome shotgun (WGS) entry which is preliminary data.</text>
</comment>
<dbReference type="Gene3D" id="1.10.10.60">
    <property type="entry name" value="Homeodomain-like"/>
    <property type="match status" value="1"/>
</dbReference>
<organism evidence="10 11">
    <name type="scientific">Caerostris extrusa</name>
    <name type="common">Bark spider</name>
    <name type="synonym">Caerostris bankana</name>
    <dbReference type="NCBI Taxonomy" id="172846"/>
    <lineage>
        <taxon>Eukaryota</taxon>
        <taxon>Metazoa</taxon>
        <taxon>Ecdysozoa</taxon>
        <taxon>Arthropoda</taxon>
        <taxon>Chelicerata</taxon>
        <taxon>Arachnida</taxon>
        <taxon>Araneae</taxon>
        <taxon>Araneomorphae</taxon>
        <taxon>Entelegynae</taxon>
        <taxon>Araneoidea</taxon>
        <taxon>Araneidae</taxon>
        <taxon>Caerostris</taxon>
    </lineage>
</organism>
<keyword evidence="11" id="KW-1185">Reference proteome</keyword>
<dbReference type="PRINTS" id="PR00024">
    <property type="entry name" value="HOMEOBOX"/>
</dbReference>
<keyword evidence="4 6" id="KW-0371">Homeobox</keyword>
<evidence type="ECO:0000256" key="1">
    <source>
        <dbReference type="ARBA" id="ARBA00004123"/>
    </source>
</evidence>
<feature type="domain" description="Homeobox" evidence="9">
    <location>
        <begin position="156"/>
        <end position="216"/>
    </location>
</feature>
<comment type="similarity">
    <text evidence="2">Belongs to the EMX homeobox family.</text>
</comment>
<keyword evidence="5 6" id="KW-0539">Nucleus</keyword>
<feature type="DNA-binding region" description="Homeobox" evidence="6">
    <location>
        <begin position="158"/>
        <end position="217"/>
    </location>
</feature>
<dbReference type="PRINTS" id="PR00031">
    <property type="entry name" value="HTHREPRESSR"/>
</dbReference>
<evidence type="ECO:0000256" key="2">
    <source>
        <dbReference type="ARBA" id="ARBA00007397"/>
    </source>
</evidence>